<keyword evidence="1" id="KW-0067">ATP-binding</keyword>
<comment type="caution">
    <text evidence="1">The sequence shown here is derived from an EMBL/GenBank/DDBJ whole genome shotgun (WGS) entry which is preliminary data.</text>
</comment>
<dbReference type="EMBL" id="LJQN01000074">
    <property type="protein sequence ID" value="KPX55141.1"/>
    <property type="molecule type" value="Genomic_DNA"/>
</dbReference>
<dbReference type="AlphaFoldDB" id="A0AB34U7Q0"/>
<proteinExistence type="predicted"/>
<accession>A0AB34U7Q0</accession>
<gene>
    <name evidence="1" type="ORF">ALO67_200018</name>
</gene>
<evidence type="ECO:0000313" key="2">
    <source>
        <dbReference type="Proteomes" id="UP000050545"/>
    </source>
</evidence>
<evidence type="ECO:0000313" key="1">
    <source>
        <dbReference type="EMBL" id="KPX55141.1"/>
    </source>
</evidence>
<keyword evidence="1" id="KW-0547">Nucleotide-binding</keyword>
<reference evidence="1 2" key="1">
    <citation type="submission" date="2015-09" db="EMBL/GenBank/DDBJ databases">
        <title>Genome announcement of multiple Pseudomonas syringae strains.</title>
        <authorList>
            <person name="Thakur S."/>
            <person name="Wang P.W."/>
            <person name="Gong Y."/>
            <person name="Weir B.S."/>
            <person name="Guttman D.S."/>
        </authorList>
    </citation>
    <scope>NUCLEOTIDE SEQUENCE [LARGE SCALE GENOMIC DNA]</scope>
    <source>
        <strain evidence="1 2">ICMP9623</strain>
    </source>
</reference>
<dbReference type="GO" id="GO:0005524">
    <property type="term" value="F:ATP binding"/>
    <property type="evidence" value="ECO:0007669"/>
    <property type="project" value="UniProtKB-KW"/>
</dbReference>
<dbReference type="Proteomes" id="UP000050545">
    <property type="component" value="Unassembled WGS sequence"/>
</dbReference>
<sequence length="87" mass="9893">MSEQNNKVGKSFGRRLQVIHEEAISVDDLKFQNFEVIRELQWHCYSLSGCYEGGIEKDSDQVLLILDGAKYEFTVHQGGALETWPGC</sequence>
<name>A0AB34U7Q0_PSEA0</name>
<organism evidence="1 2">
    <name type="scientific">Pseudomonas amygdali pv. hibisci</name>
    <dbReference type="NCBI Taxonomy" id="251723"/>
    <lineage>
        <taxon>Bacteria</taxon>
        <taxon>Pseudomonadati</taxon>
        <taxon>Pseudomonadota</taxon>
        <taxon>Gammaproteobacteria</taxon>
        <taxon>Pseudomonadales</taxon>
        <taxon>Pseudomonadaceae</taxon>
        <taxon>Pseudomonas</taxon>
        <taxon>Pseudomonas amygdali</taxon>
    </lineage>
</organism>
<protein>
    <submittedName>
        <fullName evidence="1">ABC transporter ATP-binding protein</fullName>
    </submittedName>
</protein>